<sequence>MASSQSKRAPIYSSDQTAHTLSDASNNTNIDLLRQSLPPDKTLTEGRKYLVRTKTKRKAEYWKNYIEYLDDDGKLRAEYKGKGKQSQLNFQPGDNENEAGKLKCGVVSFKEVREELICMVITDELPLKHVEKPGFKLTVDNASSNDLACAHLKKMVQRTGCVNNGNSLHVRCIAHIINLIVWDGIREHGVCIDRVRHAVKYIKNSPARFARFKDLAQKANIQSKSSLCFDVPTRWNSTYMMMETALKFQKVFGGVSLPDGEGVKDNEKPPDHDDWVKVGRLVLFLEEFYHLTRNVSSSLYVKSNKGLFDIAYVYDFLNEWEKSDDLNFQAMAISMKKKFDKYWGKVANMNMFIHVASILDHQSKFRIVEEILSDIGHSEDHVPIDVDVDVSDKSKNKAYFAKVKGRVNKKMRADNAFANSEFDRYINEQLGPEEEEMDALSWWAQNGHRYPIVSRMARDILAIPLSTVASESAFSTGGRHLDPFRSSLTPKMVQALICSQDWLKPEGMMEVDVEEKVKDLEEIEKEVEVDDGDHEVIFVDYFA</sequence>
<name>A0A803MXY5_CHEQI</name>
<organism evidence="5 6">
    <name type="scientific">Chenopodium quinoa</name>
    <name type="common">Quinoa</name>
    <dbReference type="NCBI Taxonomy" id="63459"/>
    <lineage>
        <taxon>Eukaryota</taxon>
        <taxon>Viridiplantae</taxon>
        <taxon>Streptophyta</taxon>
        <taxon>Embryophyta</taxon>
        <taxon>Tracheophyta</taxon>
        <taxon>Spermatophyta</taxon>
        <taxon>Magnoliopsida</taxon>
        <taxon>eudicotyledons</taxon>
        <taxon>Gunneridae</taxon>
        <taxon>Pentapetalae</taxon>
        <taxon>Caryophyllales</taxon>
        <taxon>Chenopodiaceae</taxon>
        <taxon>Chenopodioideae</taxon>
        <taxon>Atripliceae</taxon>
        <taxon>Chenopodium</taxon>
    </lineage>
</organism>
<feature type="domain" description="HAT C-terminal dimerisation" evidence="3">
    <location>
        <begin position="421"/>
        <end position="503"/>
    </location>
</feature>
<keyword evidence="6" id="KW-1185">Reference proteome</keyword>
<reference evidence="5" key="1">
    <citation type="journal article" date="2017" name="Nature">
        <title>The genome of Chenopodium quinoa.</title>
        <authorList>
            <person name="Jarvis D.E."/>
            <person name="Ho Y.S."/>
            <person name="Lightfoot D.J."/>
            <person name="Schmoeckel S.M."/>
            <person name="Li B."/>
            <person name="Borm T.J.A."/>
            <person name="Ohyanagi H."/>
            <person name="Mineta K."/>
            <person name="Michell C.T."/>
            <person name="Saber N."/>
            <person name="Kharbatia N.M."/>
            <person name="Rupper R.R."/>
            <person name="Sharp A.R."/>
            <person name="Dally N."/>
            <person name="Boughton B.A."/>
            <person name="Woo Y.H."/>
            <person name="Gao G."/>
            <person name="Schijlen E.G.W.M."/>
            <person name="Guo X."/>
            <person name="Momin A.A."/>
            <person name="Negrao S."/>
            <person name="Al-Babili S."/>
            <person name="Gehring C."/>
            <person name="Roessner U."/>
            <person name="Jung C."/>
            <person name="Murphy K."/>
            <person name="Arold S.T."/>
            <person name="Gojobori T."/>
            <person name="van der Linden C.G."/>
            <person name="van Loo E.N."/>
            <person name="Jellen E.N."/>
            <person name="Maughan P.J."/>
            <person name="Tester M."/>
        </authorList>
    </citation>
    <scope>NUCLEOTIDE SEQUENCE [LARGE SCALE GENOMIC DNA]</scope>
    <source>
        <strain evidence="5">cv. PI 614886</strain>
    </source>
</reference>
<evidence type="ECO:0000313" key="6">
    <source>
        <dbReference type="Proteomes" id="UP000596660"/>
    </source>
</evidence>
<dbReference type="InterPro" id="IPR012337">
    <property type="entry name" value="RNaseH-like_sf"/>
</dbReference>
<dbReference type="SUPFAM" id="SSF53098">
    <property type="entry name" value="Ribonuclease H-like"/>
    <property type="match status" value="1"/>
</dbReference>
<keyword evidence="1" id="KW-0238">DNA-binding</keyword>
<evidence type="ECO:0008006" key="7">
    <source>
        <dbReference type="Google" id="ProtNLM"/>
    </source>
</evidence>
<evidence type="ECO:0000259" key="4">
    <source>
        <dbReference type="Pfam" id="PF14372"/>
    </source>
</evidence>
<evidence type="ECO:0000313" key="5">
    <source>
        <dbReference type="EnsemblPlants" id="AUR62037065-RA:cds"/>
    </source>
</evidence>
<evidence type="ECO:0000256" key="1">
    <source>
        <dbReference type="ARBA" id="ARBA00023125"/>
    </source>
</evidence>
<feature type="compositionally biased region" description="Polar residues" evidence="2">
    <location>
        <begin position="1"/>
        <end position="30"/>
    </location>
</feature>
<dbReference type="Pfam" id="PF05699">
    <property type="entry name" value="Dimer_Tnp_hAT"/>
    <property type="match status" value="1"/>
</dbReference>
<dbReference type="Proteomes" id="UP000596660">
    <property type="component" value="Unplaced"/>
</dbReference>
<dbReference type="PANTHER" id="PTHR46481:SF7">
    <property type="entry name" value="ZINC FINGER BED DOMAIN-CONTAINING PROTEIN RICESLEEPER 2-LIKE"/>
    <property type="match status" value="1"/>
</dbReference>
<dbReference type="OMA" id="REELICM"/>
<feature type="region of interest" description="Disordered" evidence="2">
    <location>
        <begin position="1"/>
        <end position="38"/>
    </location>
</feature>
<evidence type="ECO:0000256" key="2">
    <source>
        <dbReference type="SAM" id="MobiDB-lite"/>
    </source>
</evidence>
<feature type="domain" description="hAT-like transposase RNase-H fold" evidence="4">
    <location>
        <begin position="297"/>
        <end position="385"/>
    </location>
</feature>
<evidence type="ECO:0000259" key="3">
    <source>
        <dbReference type="Pfam" id="PF05699"/>
    </source>
</evidence>
<dbReference type="GO" id="GO:0003677">
    <property type="term" value="F:DNA binding"/>
    <property type="evidence" value="ECO:0007669"/>
    <property type="project" value="UniProtKB-KW"/>
</dbReference>
<protein>
    <recommendedName>
        <fullName evidence="7">Transposase</fullName>
    </recommendedName>
</protein>
<dbReference type="InterPro" id="IPR008906">
    <property type="entry name" value="HATC_C_dom"/>
</dbReference>
<dbReference type="InterPro" id="IPR052035">
    <property type="entry name" value="ZnF_BED_domain_contain"/>
</dbReference>
<dbReference type="Pfam" id="PF14372">
    <property type="entry name" value="hAT-like_RNase-H"/>
    <property type="match status" value="1"/>
</dbReference>
<dbReference type="AlphaFoldDB" id="A0A803MXY5"/>
<reference evidence="5" key="2">
    <citation type="submission" date="2021-03" db="UniProtKB">
        <authorList>
            <consortium name="EnsemblPlants"/>
        </authorList>
    </citation>
    <scope>IDENTIFICATION</scope>
</reference>
<dbReference type="Gramene" id="AUR62037065-RA">
    <property type="protein sequence ID" value="AUR62037065-RA:cds"/>
    <property type="gene ID" value="AUR62037065"/>
</dbReference>
<dbReference type="EnsemblPlants" id="AUR62037065-RA">
    <property type="protein sequence ID" value="AUR62037065-RA:cds"/>
    <property type="gene ID" value="AUR62037065"/>
</dbReference>
<dbReference type="InterPro" id="IPR025525">
    <property type="entry name" value="hAT-like_transposase_RNase-H"/>
</dbReference>
<dbReference type="PANTHER" id="PTHR46481">
    <property type="entry name" value="ZINC FINGER BED DOMAIN-CONTAINING PROTEIN 4"/>
    <property type="match status" value="1"/>
</dbReference>
<proteinExistence type="predicted"/>
<dbReference type="GO" id="GO:0046983">
    <property type="term" value="F:protein dimerization activity"/>
    <property type="evidence" value="ECO:0007669"/>
    <property type="project" value="InterPro"/>
</dbReference>
<accession>A0A803MXY5</accession>